<dbReference type="RefSeq" id="WP_255225694.1">
    <property type="nucleotide sequence ID" value="NZ_JAJEKE010000001.1"/>
</dbReference>
<gene>
    <name evidence="1" type="ORF">LJD61_01355</name>
</gene>
<dbReference type="Pfam" id="PF11007">
    <property type="entry name" value="CotJA"/>
    <property type="match status" value="1"/>
</dbReference>
<keyword evidence="2" id="KW-1185">Reference proteome</keyword>
<evidence type="ECO:0000313" key="2">
    <source>
        <dbReference type="Proteomes" id="UP001651880"/>
    </source>
</evidence>
<comment type="caution">
    <text evidence="1">The sequence shown here is derived from an EMBL/GenBank/DDBJ whole genome shotgun (WGS) entry which is preliminary data.</text>
</comment>
<proteinExistence type="predicted"/>
<organism evidence="1 2">
    <name type="scientific">Lutispora saccharofermentans</name>
    <dbReference type="NCBI Taxonomy" id="3024236"/>
    <lineage>
        <taxon>Bacteria</taxon>
        <taxon>Bacillati</taxon>
        <taxon>Bacillota</taxon>
        <taxon>Clostridia</taxon>
        <taxon>Lutisporales</taxon>
        <taxon>Lutisporaceae</taxon>
        <taxon>Lutispora</taxon>
    </lineage>
</organism>
<name>A0ABT1NC40_9FIRM</name>
<protein>
    <submittedName>
        <fullName evidence="1">Spore coat associated protein CotJA</fullName>
    </submittedName>
</protein>
<dbReference type="Proteomes" id="UP001651880">
    <property type="component" value="Unassembled WGS sequence"/>
</dbReference>
<dbReference type="InterPro" id="IPR020256">
    <property type="entry name" value="Spore_coat_CotJA"/>
</dbReference>
<dbReference type="EMBL" id="JAJEKE010000001">
    <property type="protein sequence ID" value="MCQ1528199.1"/>
    <property type="molecule type" value="Genomic_DNA"/>
</dbReference>
<evidence type="ECO:0000313" key="1">
    <source>
        <dbReference type="EMBL" id="MCQ1528199.1"/>
    </source>
</evidence>
<accession>A0ABT1NC40</accession>
<sequence length="60" mass="7054">MKKYDINIMPPMGPGFRLARAYVPFQVFGKIFEPQKALMKGTIFPELYDPYPKKKRSEED</sequence>
<reference evidence="1 2" key="1">
    <citation type="submission" date="2021-10" db="EMBL/GenBank/DDBJ databases">
        <title>Lutispora strain m25 sp. nov., a thermophilic, non-spore-forming bacterium isolated from a lab-scale methanogenic bioreactor digesting anaerobic sludge.</title>
        <authorList>
            <person name="El Houari A."/>
            <person name="Mcdonald J."/>
        </authorList>
    </citation>
    <scope>NUCLEOTIDE SEQUENCE [LARGE SCALE GENOMIC DNA]</scope>
    <source>
        <strain evidence="2">m25</strain>
    </source>
</reference>